<feature type="transmembrane region" description="Helical" evidence="8">
    <location>
        <begin position="458"/>
        <end position="477"/>
    </location>
</feature>
<dbReference type="OrthoDB" id="9811721at2"/>
<evidence type="ECO:0000256" key="4">
    <source>
        <dbReference type="ARBA" id="ARBA00022475"/>
    </source>
</evidence>
<evidence type="ECO:0000256" key="2">
    <source>
        <dbReference type="ARBA" id="ARBA00007935"/>
    </source>
</evidence>
<dbReference type="EMBL" id="JYHV01000016">
    <property type="protein sequence ID" value="KJH82168.1"/>
    <property type="molecule type" value="Genomic_DNA"/>
</dbReference>
<feature type="transmembrane region" description="Helical" evidence="8">
    <location>
        <begin position="101"/>
        <end position="124"/>
    </location>
</feature>
<keyword evidence="7 8" id="KW-0472">Membrane</keyword>
<dbReference type="PANTHER" id="PTHR30472">
    <property type="entry name" value="FERRIC ENTEROBACTIN TRANSPORT SYSTEM PERMEASE PROTEIN"/>
    <property type="match status" value="1"/>
</dbReference>
<comment type="similarity">
    <text evidence="2">Belongs to the binding-protein-dependent transport system permease family. FecCD subfamily.</text>
</comment>
<feature type="transmembrane region" description="Helical" evidence="8">
    <location>
        <begin position="249"/>
        <end position="277"/>
    </location>
</feature>
<dbReference type="GO" id="GO:0022857">
    <property type="term" value="F:transmembrane transporter activity"/>
    <property type="evidence" value="ECO:0007669"/>
    <property type="project" value="InterPro"/>
</dbReference>
<dbReference type="RefSeq" id="WP_045162168.1">
    <property type="nucleotide sequence ID" value="NZ_JYHV01000016.1"/>
</dbReference>
<dbReference type="AlphaFoldDB" id="A0A0D9AMC6"/>
<dbReference type="PATRIC" id="fig|316.101.peg.4594"/>
<feature type="transmembrane region" description="Helical" evidence="8">
    <location>
        <begin position="68"/>
        <end position="89"/>
    </location>
</feature>
<comment type="subcellular location">
    <subcellularLocation>
        <location evidence="1">Cell membrane</location>
        <topology evidence="1">Multi-pass membrane protein</topology>
    </subcellularLocation>
</comment>
<feature type="transmembrane region" description="Helical" evidence="8">
    <location>
        <begin position="20"/>
        <end position="42"/>
    </location>
</feature>
<comment type="caution">
    <text evidence="9">The sequence shown here is derived from an EMBL/GenBank/DDBJ whole genome shotgun (WGS) entry which is preliminary data.</text>
</comment>
<dbReference type="GO" id="GO:0033214">
    <property type="term" value="P:siderophore-iron import into cell"/>
    <property type="evidence" value="ECO:0007669"/>
    <property type="project" value="TreeGrafter"/>
</dbReference>
<sequence length="669" mass="70428">MSDSLTALPAGRGEPYRNPLPWVLALGLVALSLAVHGLQGLLPREVWWQALWSPDLDDARQVMLHYSFAPRLLVSLLAGAALGLAGTLFQQVLRNPLAEPVTLGVAGGANLALSVFTIGAPGLLARFGVEWATLLGAGLATLALFAIAWGRTLSPLRFILAGMVISLYCNAINALLVLFNHDYLIDLLLWQAGSLNQSGWDGVTYLLPRLLGAALLASLLLRPLAALGLEDESASSLGVSLRTTRSLALLSAVALSAFVTSCVGIIGFIGLAAPAIARLTGARTLRQRLIWAPILGAVLLCLVDQCAREISRFVGEVPAGILTSVFSVPLLLWLLSRQRAGGIRPARAGIGRRKVSTARLIVGVGLLLLVLLPVALLLAPVADGWHWSSFGQLQPVLQWRLPRAVAAIAAGAMLAAAGLLIQRLTGNPMASPEVLGASSGAALAVLILFLVVSRPEPLMLPAASVGALLTLGLLLWLGWRSAFSAERMLLTGVCLTTLLGSLSTLMMASGDPRMTMLMSWMTGSTYHVDDTRALVALGVAGLLLPLCLLLARPLELLTLGTGPASALGLRLRLSQLTILMLAALLTAAGTLVVGPLSFVGLIAPHIVRQLGVRHAVPQLVLAALIGALIMLVADWMGRSIAYPWPVSAGLLAAFIGCPYFLWLMHRERG</sequence>
<dbReference type="PANTHER" id="PTHR30472:SF37">
    <property type="entry name" value="FE(3+) DICITRATE TRANSPORT SYSTEM PERMEASE PROTEIN FECD-RELATED"/>
    <property type="match status" value="1"/>
</dbReference>
<feature type="transmembrane region" description="Helical" evidence="8">
    <location>
        <begin position="156"/>
        <end position="179"/>
    </location>
</feature>
<dbReference type="Gene3D" id="1.10.3470.10">
    <property type="entry name" value="ABC transporter involved in vitamin B12 uptake, BtuC"/>
    <property type="match status" value="2"/>
</dbReference>
<feature type="transmembrane region" description="Helical" evidence="8">
    <location>
        <begin position="357"/>
        <end position="381"/>
    </location>
</feature>
<feature type="transmembrane region" description="Helical" evidence="8">
    <location>
        <begin position="578"/>
        <end position="603"/>
    </location>
</feature>
<keyword evidence="4" id="KW-1003">Cell membrane</keyword>
<organism evidence="9 10">
    <name type="scientific">Stutzerimonas stutzeri</name>
    <name type="common">Pseudomonas stutzeri</name>
    <dbReference type="NCBI Taxonomy" id="316"/>
    <lineage>
        <taxon>Bacteria</taxon>
        <taxon>Pseudomonadati</taxon>
        <taxon>Pseudomonadota</taxon>
        <taxon>Gammaproteobacteria</taxon>
        <taxon>Pseudomonadales</taxon>
        <taxon>Pseudomonadaceae</taxon>
        <taxon>Stutzerimonas</taxon>
    </lineage>
</organism>
<feature type="transmembrane region" description="Helical" evidence="8">
    <location>
        <begin position="433"/>
        <end position="452"/>
    </location>
</feature>
<dbReference type="GO" id="GO:0005886">
    <property type="term" value="C:plasma membrane"/>
    <property type="evidence" value="ECO:0007669"/>
    <property type="project" value="UniProtKB-SubCell"/>
</dbReference>
<protein>
    <submittedName>
        <fullName evidence="9">Iron ABC transporter</fullName>
    </submittedName>
</protein>
<feature type="transmembrane region" description="Helical" evidence="8">
    <location>
        <begin position="131"/>
        <end position="150"/>
    </location>
</feature>
<keyword evidence="5 8" id="KW-0812">Transmembrane</keyword>
<reference evidence="9 10" key="1">
    <citation type="submission" date="2015-02" db="EMBL/GenBank/DDBJ databases">
        <title>Draft genome sequence of Pseudomonas stutzeri NT0128 isolated from wheat (Triticum turgidum) rhizosphere.</title>
        <authorList>
            <person name="Tovi N."/>
            <person name="Frenk S."/>
            <person name="Hadar Y."/>
            <person name="Minz D."/>
        </authorList>
    </citation>
    <scope>NUCLEOTIDE SEQUENCE [LARGE SCALE GENOMIC DNA]</scope>
    <source>
        <strain evidence="9 10">NT0128</strain>
    </source>
</reference>
<evidence type="ECO:0000256" key="7">
    <source>
        <dbReference type="ARBA" id="ARBA00023136"/>
    </source>
</evidence>
<evidence type="ECO:0000256" key="3">
    <source>
        <dbReference type="ARBA" id="ARBA00022448"/>
    </source>
</evidence>
<dbReference type="SUPFAM" id="SSF81345">
    <property type="entry name" value="ABC transporter involved in vitamin B12 uptake, BtuC"/>
    <property type="match status" value="2"/>
</dbReference>
<dbReference type="NCBIfam" id="NF007866">
    <property type="entry name" value="PRK10577.1-2"/>
    <property type="match status" value="1"/>
</dbReference>
<feature type="transmembrane region" description="Helical" evidence="8">
    <location>
        <begin position="289"/>
        <end position="305"/>
    </location>
</feature>
<dbReference type="InterPro" id="IPR000522">
    <property type="entry name" value="ABC_transptr_permease_BtuC"/>
</dbReference>
<evidence type="ECO:0000256" key="8">
    <source>
        <dbReference type="SAM" id="Phobius"/>
    </source>
</evidence>
<dbReference type="Proteomes" id="UP000032487">
    <property type="component" value="Unassembled WGS sequence"/>
</dbReference>
<evidence type="ECO:0000256" key="1">
    <source>
        <dbReference type="ARBA" id="ARBA00004651"/>
    </source>
</evidence>
<keyword evidence="6 8" id="KW-1133">Transmembrane helix</keyword>
<accession>A0A0D9AMC6</accession>
<evidence type="ECO:0000313" key="9">
    <source>
        <dbReference type="EMBL" id="KJH82168.1"/>
    </source>
</evidence>
<feature type="transmembrane region" description="Helical" evidence="8">
    <location>
        <begin position="533"/>
        <end position="551"/>
    </location>
</feature>
<name>A0A0D9AMC6_STUST</name>
<feature type="transmembrane region" description="Helical" evidence="8">
    <location>
        <begin position="615"/>
        <end position="633"/>
    </location>
</feature>
<evidence type="ECO:0000256" key="5">
    <source>
        <dbReference type="ARBA" id="ARBA00022692"/>
    </source>
</evidence>
<evidence type="ECO:0000313" key="10">
    <source>
        <dbReference type="Proteomes" id="UP000032487"/>
    </source>
</evidence>
<feature type="transmembrane region" description="Helical" evidence="8">
    <location>
        <begin position="401"/>
        <end position="421"/>
    </location>
</feature>
<keyword evidence="3" id="KW-0813">Transport</keyword>
<feature type="transmembrane region" description="Helical" evidence="8">
    <location>
        <begin position="489"/>
        <end position="508"/>
    </location>
</feature>
<dbReference type="CDD" id="cd06550">
    <property type="entry name" value="TM_ABC_iron-siderophores_like"/>
    <property type="match status" value="2"/>
</dbReference>
<evidence type="ECO:0000256" key="6">
    <source>
        <dbReference type="ARBA" id="ARBA00022989"/>
    </source>
</evidence>
<dbReference type="InterPro" id="IPR037294">
    <property type="entry name" value="ABC_BtuC-like"/>
</dbReference>
<gene>
    <name evidence="9" type="ORF">UF78_10595</name>
</gene>
<feature type="transmembrane region" description="Helical" evidence="8">
    <location>
        <begin position="640"/>
        <end position="662"/>
    </location>
</feature>
<proteinExistence type="inferred from homology"/>
<feature type="transmembrane region" description="Helical" evidence="8">
    <location>
        <begin position="317"/>
        <end position="336"/>
    </location>
</feature>
<dbReference type="Pfam" id="PF01032">
    <property type="entry name" value="FecCD"/>
    <property type="match status" value="2"/>
</dbReference>